<proteinExistence type="predicted"/>
<evidence type="ECO:0000256" key="1">
    <source>
        <dbReference type="SAM" id="MobiDB-lite"/>
    </source>
</evidence>
<dbReference type="EMBL" id="PUHZ01000025">
    <property type="protein sequence ID" value="PQO42054.1"/>
    <property type="molecule type" value="Genomic_DNA"/>
</dbReference>
<organism evidence="2 3">
    <name type="scientific">Blastopirellula marina</name>
    <dbReference type="NCBI Taxonomy" id="124"/>
    <lineage>
        <taxon>Bacteria</taxon>
        <taxon>Pseudomonadati</taxon>
        <taxon>Planctomycetota</taxon>
        <taxon>Planctomycetia</taxon>
        <taxon>Pirellulales</taxon>
        <taxon>Pirellulaceae</taxon>
        <taxon>Blastopirellula</taxon>
    </lineage>
</organism>
<dbReference type="RefSeq" id="WP_105338637.1">
    <property type="nucleotide sequence ID" value="NZ_PUHZ01000025.1"/>
</dbReference>
<gene>
    <name evidence="2" type="ORF">C5Y93_27260</name>
</gene>
<evidence type="ECO:0000313" key="2">
    <source>
        <dbReference type="EMBL" id="PQO42054.1"/>
    </source>
</evidence>
<name>A0A2S8GD92_9BACT</name>
<reference evidence="2 3" key="1">
    <citation type="submission" date="2018-02" db="EMBL/GenBank/DDBJ databases">
        <title>Comparative genomes isolates from brazilian mangrove.</title>
        <authorList>
            <person name="Araujo J.E."/>
            <person name="Taketani R.G."/>
            <person name="Silva M.C.P."/>
            <person name="Loureco M.V."/>
            <person name="Andreote F.D."/>
        </authorList>
    </citation>
    <scope>NUCLEOTIDE SEQUENCE [LARGE SCALE GENOMIC DNA]</scope>
    <source>
        <strain evidence="2 3">Nap-Phe MGV</strain>
    </source>
</reference>
<dbReference type="OrthoDB" id="277420at2"/>
<accession>A0A2S8GD92</accession>
<sequence>MFDLRKHLSHGSGKPKRIRRAGMQLPIVETHEGYQIEISERPASPISKRVCFSVRIDGGEPLLRTYLTGFMSERSARAAAHNEIKNLEFKYGQYYSPVQGILNSLKRQRTAKRLRDAMSRRGDS</sequence>
<dbReference type="AlphaFoldDB" id="A0A2S8GD92"/>
<feature type="compositionally biased region" description="Basic residues" evidence="1">
    <location>
        <begin position="7"/>
        <end position="20"/>
    </location>
</feature>
<feature type="region of interest" description="Disordered" evidence="1">
    <location>
        <begin position="1"/>
        <end position="20"/>
    </location>
</feature>
<evidence type="ECO:0000313" key="3">
    <source>
        <dbReference type="Proteomes" id="UP000237819"/>
    </source>
</evidence>
<dbReference type="Proteomes" id="UP000237819">
    <property type="component" value="Unassembled WGS sequence"/>
</dbReference>
<protein>
    <submittedName>
        <fullName evidence="2">Uncharacterized protein</fullName>
    </submittedName>
</protein>
<comment type="caution">
    <text evidence="2">The sequence shown here is derived from an EMBL/GenBank/DDBJ whole genome shotgun (WGS) entry which is preliminary data.</text>
</comment>